<dbReference type="AlphaFoldDB" id="A0A975BH09"/>
<gene>
    <name evidence="1" type="ORF">dnm_011480</name>
</gene>
<dbReference type="Proteomes" id="UP000663722">
    <property type="component" value="Chromosome"/>
</dbReference>
<sequence length="43" mass="5285">MTFFIFYLKYLILMKKHLEGVEKMLHICNIYEGKTLQNFPIYL</sequence>
<organism evidence="1 2">
    <name type="scientific">Desulfonema magnum</name>
    <dbReference type="NCBI Taxonomy" id="45655"/>
    <lineage>
        <taxon>Bacteria</taxon>
        <taxon>Pseudomonadati</taxon>
        <taxon>Thermodesulfobacteriota</taxon>
        <taxon>Desulfobacteria</taxon>
        <taxon>Desulfobacterales</taxon>
        <taxon>Desulfococcaceae</taxon>
        <taxon>Desulfonema</taxon>
    </lineage>
</organism>
<evidence type="ECO:0000313" key="2">
    <source>
        <dbReference type="Proteomes" id="UP000663722"/>
    </source>
</evidence>
<dbReference type="EMBL" id="CP061800">
    <property type="protein sequence ID" value="QTA85143.1"/>
    <property type="molecule type" value="Genomic_DNA"/>
</dbReference>
<name>A0A975BH09_9BACT</name>
<evidence type="ECO:0000313" key="1">
    <source>
        <dbReference type="EMBL" id="QTA85143.1"/>
    </source>
</evidence>
<dbReference type="KEGG" id="dmm:dnm_011480"/>
<reference evidence="1" key="1">
    <citation type="journal article" date="2021" name="Microb. Physiol.">
        <title>Proteogenomic Insights into the Physiology of Marine, Sulfate-Reducing, Filamentous Desulfonema limicola and Desulfonema magnum.</title>
        <authorList>
            <person name="Schnaars V."/>
            <person name="Wohlbrand L."/>
            <person name="Scheve S."/>
            <person name="Hinrichs C."/>
            <person name="Reinhardt R."/>
            <person name="Rabus R."/>
        </authorList>
    </citation>
    <scope>NUCLEOTIDE SEQUENCE</scope>
    <source>
        <strain evidence="1">4be13</strain>
    </source>
</reference>
<accession>A0A975BH09</accession>
<proteinExistence type="predicted"/>
<protein>
    <submittedName>
        <fullName evidence="1">Uncharacterized protein</fullName>
    </submittedName>
</protein>
<keyword evidence="2" id="KW-1185">Reference proteome</keyword>